<comment type="caution">
    <text evidence="1">The sequence shown here is derived from an EMBL/GenBank/DDBJ whole genome shotgun (WGS) entry which is preliminary data.</text>
</comment>
<dbReference type="EMBL" id="JANIEX010001774">
    <property type="protein sequence ID" value="KAJ3554558.1"/>
    <property type="molecule type" value="Genomic_DNA"/>
</dbReference>
<dbReference type="SUPFAM" id="SSF52047">
    <property type="entry name" value="RNI-like"/>
    <property type="match status" value="1"/>
</dbReference>
<evidence type="ECO:0000313" key="2">
    <source>
        <dbReference type="Proteomes" id="UP001213000"/>
    </source>
</evidence>
<proteinExistence type="predicted"/>
<dbReference type="Proteomes" id="UP001213000">
    <property type="component" value="Unassembled WGS sequence"/>
</dbReference>
<evidence type="ECO:0000313" key="1">
    <source>
        <dbReference type="EMBL" id="KAJ3554558.1"/>
    </source>
</evidence>
<organism evidence="1 2">
    <name type="scientific">Leucocoprinus birnbaumii</name>
    <dbReference type="NCBI Taxonomy" id="56174"/>
    <lineage>
        <taxon>Eukaryota</taxon>
        <taxon>Fungi</taxon>
        <taxon>Dikarya</taxon>
        <taxon>Basidiomycota</taxon>
        <taxon>Agaricomycotina</taxon>
        <taxon>Agaricomycetes</taxon>
        <taxon>Agaricomycetidae</taxon>
        <taxon>Agaricales</taxon>
        <taxon>Agaricineae</taxon>
        <taxon>Agaricaceae</taxon>
        <taxon>Leucocoprinus</taxon>
    </lineage>
</organism>
<gene>
    <name evidence="1" type="ORF">NP233_g12397</name>
</gene>
<sequence length="271" mass="31287">MPPSAKWSFNQKFWDHLTAIRIDRTVVSTCLTLLRSCPSHLESFRCINPTISLSGHTFRLPLRIPSRLAQFEWTGGLGSLDEYFWQNVKLPVVCDLTWNLLEPLKESQTQIRREFFRQLSNVQKMKMEFYSGINELRDVWRSLDKLQELHLDACRLQKQGGPDIMDALTLCHDCGHQNVLPNLRVLEIEILIGSSSTITRMLRSRRDSPLLREGQMALGFDVDQGPIRLERSVLHMEQLDWEQGDREKLNVLVAAGLLLDIYVGDDHLSSF</sequence>
<keyword evidence="2" id="KW-1185">Reference proteome</keyword>
<reference evidence="1" key="1">
    <citation type="submission" date="2022-07" db="EMBL/GenBank/DDBJ databases">
        <title>Genome Sequence of Leucocoprinus birnbaumii.</title>
        <authorList>
            <person name="Buettner E."/>
        </authorList>
    </citation>
    <scope>NUCLEOTIDE SEQUENCE</scope>
    <source>
        <strain evidence="1">VT141</strain>
    </source>
</reference>
<accession>A0AAD5VIL0</accession>
<protein>
    <submittedName>
        <fullName evidence="1">Uncharacterized protein</fullName>
    </submittedName>
</protein>
<name>A0AAD5VIL0_9AGAR</name>
<dbReference type="AlphaFoldDB" id="A0AAD5VIL0"/>